<dbReference type="InterPro" id="IPR005546">
    <property type="entry name" value="Autotransporte_beta"/>
</dbReference>
<proteinExistence type="inferred from homology"/>
<evidence type="ECO:0000256" key="3">
    <source>
        <dbReference type="ARBA" id="ARBA00022801"/>
    </source>
</evidence>
<accession>A0A091BHM4</accession>
<dbReference type="SUPFAM" id="SSF103515">
    <property type="entry name" value="Autotransporter"/>
    <property type="match status" value="1"/>
</dbReference>
<evidence type="ECO:0000313" key="8">
    <source>
        <dbReference type="Proteomes" id="UP000029385"/>
    </source>
</evidence>
<dbReference type="SUPFAM" id="SSF52266">
    <property type="entry name" value="SGNH hydrolase"/>
    <property type="match status" value="1"/>
</dbReference>
<dbReference type="InterPro" id="IPR017186">
    <property type="entry name" value="Lipase_autotranspt_EstA"/>
</dbReference>
<comment type="caution">
    <text evidence="7">The sequence shown here is derived from an EMBL/GenBank/DDBJ whole genome shotgun (WGS) entry which is preliminary data.</text>
</comment>
<dbReference type="InterPro" id="IPR006315">
    <property type="entry name" value="OM_autotransptr_brl_dom"/>
</dbReference>
<gene>
    <name evidence="7" type="ORF">N789_07870</name>
</gene>
<dbReference type="eggNOG" id="COG5571">
    <property type="taxonomic scope" value="Bacteria"/>
</dbReference>
<dbReference type="NCBIfam" id="TIGR01414">
    <property type="entry name" value="autotrans_barl"/>
    <property type="match status" value="1"/>
</dbReference>
<dbReference type="PANTHER" id="PTHR45648:SF22">
    <property type="entry name" value="GDSL LIPASE_ACYLHYDROLASE FAMILY PROTEIN (AFU_ORTHOLOGUE AFUA_4G14700)"/>
    <property type="match status" value="1"/>
</dbReference>
<reference evidence="7 8" key="1">
    <citation type="submission" date="2013-09" db="EMBL/GenBank/DDBJ databases">
        <title>Genome sequencing of Arenimonas oryziterrae.</title>
        <authorList>
            <person name="Chen F."/>
            <person name="Wang G."/>
        </authorList>
    </citation>
    <scope>NUCLEOTIDE SEQUENCE [LARGE SCALE GENOMIC DNA]</scope>
    <source>
        <strain evidence="7 8">YC6267</strain>
    </source>
</reference>
<feature type="active site" evidence="4">
    <location>
        <position position="275"/>
    </location>
</feature>
<dbReference type="CDD" id="cd01847">
    <property type="entry name" value="Triacylglycerol_lipase_like"/>
    <property type="match status" value="1"/>
</dbReference>
<keyword evidence="8" id="KW-1185">Reference proteome</keyword>
<dbReference type="STRING" id="1121015.GCA_000420545_02025"/>
<feature type="chain" id="PRO_5001869810" description="Autotransporter domain-containing protein" evidence="5">
    <location>
        <begin position="24"/>
        <end position="602"/>
    </location>
</feature>
<dbReference type="Proteomes" id="UP000029385">
    <property type="component" value="Unassembled WGS sequence"/>
</dbReference>
<evidence type="ECO:0000256" key="2">
    <source>
        <dbReference type="ARBA" id="ARBA00022729"/>
    </source>
</evidence>
<feature type="domain" description="Autotransporter" evidence="6">
    <location>
        <begin position="328"/>
        <end position="602"/>
    </location>
</feature>
<protein>
    <recommendedName>
        <fullName evidence="6">Autotransporter domain-containing protein</fullName>
    </recommendedName>
</protein>
<dbReference type="AlphaFoldDB" id="A0A091BHM4"/>
<dbReference type="Gene3D" id="3.40.50.1110">
    <property type="entry name" value="SGNH hydrolase"/>
    <property type="match status" value="1"/>
</dbReference>
<dbReference type="SMART" id="SM00869">
    <property type="entry name" value="Autotransporter"/>
    <property type="match status" value="1"/>
</dbReference>
<dbReference type="PANTHER" id="PTHR45648">
    <property type="entry name" value="GDSL LIPASE/ACYLHYDROLASE FAMILY PROTEIN (AFU_ORTHOLOGUE AFUA_4G14700)"/>
    <property type="match status" value="1"/>
</dbReference>
<dbReference type="PIRSF" id="PIRSF037375">
    <property type="entry name" value="Autotrns_EstA"/>
    <property type="match status" value="1"/>
</dbReference>
<comment type="similarity">
    <text evidence="1">Belongs to the 'GDSL' lipolytic enzyme family.</text>
</comment>
<dbReference type="EMBL" id="AVCI01000004">
    <property type="protein sequence ID" value="KFN43855.1"/>
    <property type="molecule type" value="Genomic_DNA"/>
</dbReference>
<organism evidence="7 8">
    <name type="scientific">Arenimonas oryziterrae DSM 21050 = YC6267</name>
    <dbReference type="NCBI Taxonomy" id="1121015"/>
    <lineage>
        <taxon>Bacteria</taxon>
        <taxon>Pseudomonadati</taxon>
        <taxon>Pseudomonadota</taxon>
        <taxon>Gammaproteobacteria</taxon>
        <taxon>Lysobacterales</taxon>
        <taxon>Lysobacteraceae</taxon>
        <taxon>Arenimonas</taxon>
    </lineage>
</organism>
<feature type="signal peptide" evidence="5">
    <location>
        <begin position="1"/>
        <end position="23"/>
    </location>
</feature>
<dbReference type="GO" id="GO:0019867">
    <property type="term" value="C:outer membrane"/>
    <property type="evidence" value="ECO:0007669"/>
    <property type="project" value="InterPro"/>
</dbReference>
<dbReference type="PROSITE" id="PS51208">
    <property type="entry name" value="AUTOTRANSPORTER"/>
    <property type="match status" value="1"/>
</dbReference>
<keyword evidence="2 5" id="KW-0732">Signal</keyword>
<feature type="active site" description="Nucleophile" evidence="4">
    <location>
        <position position="35"/>
    </location>
</feature>
<sequence>MPRITHLAGALALALAGASVAQAQEFTGVINFGDSLTDGGQYAGLVPGAQGSFTTNPDPVWAEIVSARFGFTSTPSRLGGSNYAWGGAPTSAPFVCVPVSLPCRNLQQQLSDYLTPRGGRADPNALYGVWIGANNIFNAAANPATAQATTITSANIAVSLISSLQTAGAHYIVVMNLPDIGLTPQFRGTGSQASISALSYFYNDTLNAGLASLGDGIIPINTFGLINEVMANPGRYGFTNITNPACAVPSSLVCTTGTMVAPGANQTYLFADGVHPSGAAHAMLANVVIATITAPGQVSLAGEVPLQVYDDHVGVINNRIFGLRGGDRPEGDVNGYANLQFGDQSYEMGRFSPGMDSNLATLTGGVDYNKSDSLRVGAAVSLGVSNGDTGLGGVDGTEFLASGYGVVGLGKGYLDVILSAGSNNLDISRQIPMGPSLRTEEGNTHATHLGLEIGGGYDFGSGAMHHGPFASVAWQKIDVKGYSEESADSTAMWFRDFNRESLVGRLGYQFETTSDSKWRPYGRIAYAVETQDDAAHVQAGSQTMNGHFTISGYEPSDSWIEADLGLTIDISDKTQASFGYRGHFNDDNMDRNSLNFGLRMSF</sequence>
<evidence type="ECO:0000256" key="4">
    <source>
        <dbReference type="PIRSR" id="PIRSR037375-1"/>
    </source>
</evidence>
<dbReference type="Pfam" id="PF00657">
    <property type="entry name" value="Lipase_GDSL"/>
    <property type="match status" value="1"/>
</dbReference>
<name>A0A091BHM4_9GAMM</name>
<dbReference type="RefSeq" id="WP_022969640.1">
    <property type="nucleotide sequence ID" value="NZ_ATVD01000003.1"/>
</dbReference>
<dbReference type="InterPro" id="IPR001087">
    <property type="entry name" value="GDSL"/>
</dbReference>
<feature type="active site" evidence="4">
    <location>
        <position position="272"/>
    </location>
</feature>
<dbReference type="Gene3D" id="2.40.128.130">
    <property type="entry name" value="Autotransporter beta-domain"/>
    <property type="match status" value="1"/>
</dbReference>
<dbReference type="InterPro" id="IPR051058">
    <property type="entry name" value="GDSL_Est/Lipase"/>
</dbReference>
<evidence type="ECO:0000256" key="5">
    <source>
        <dbReference type="SAM" id="SignalP"/>
    </source>
</evidence>
<evidence type="ECO:0000259" key="6">
    <source>
        <dbReference type="PROSITE" id="PS51208"/>
    </source>
</evidence>
<evidence type="ECO:0000256" key="1">
    <source>
        <dbReference type="ARBA" id="ARBA00008668"/>
    </source>
</evidence>
<keyword evidence="3" id="KW-0378">Hydrolase</keyword>
<dbReference type="eggNOG" id="COG3240">
    <property type="taxonomic scope" value="Bacteria"/>
</dbReference>
<evidence type="ECO:0000313" key="7">
    <source>
        <dbReference type="EMBL" id="KFN43855.1"/>
    </source>
</evidence>
<dbReference type="InterPro" id="IPR036709">
    <property type="entry name" value="Autotransporte_beta_dom_sf"/>
</dbReference>
<dbReference type="GO" id="GO:0016788">
    <property type="term" value="F:hydrolase activity, acting on ester bonds"/>
    <property type="evidence" value="ECO:0007669"/>
    <property type="project" value="InterPro"/>
</dbReference>
<dbReference type="PATRIC" id="fig|1121015.4.peg.1064"/>
<dbReference type="Pfam" id="PF03797">
    <property type="entry name" value="Autotransporter"/>
    <property type="match status" value="1"/>
</dbReference>
<dbReference type="InterPro" id="IPR036514">
    <property type="entry name" value="SGNH_hydro_sf"/>
</dbReference>